<evidence type="ECO:0000256" key="1">
    <source>
        <dbReference type="ARBA" id="ARBA00000385"/>
    </source>
</evidence>
<dbReference type="GO" id="GO:1990481">
    <property type="term" value="P:mRNA pseudouridine synthesis"/>
    <property type="evidence" value="ECO:0007669"/>
    <property type="project" value="TreeGrafter"/>
</dbReference>
<reference evidence="8 9" key="1">
    <citation type="submission" date="2017-06" db="EMBL/GenBank/DDBJ databases">
        <title>Genome sequencing of cyanobaciteial culture collection at National Institute for Environmental Studies (NIES).</title>
        <authorList>
            <person name="Hirose Y."/>
            <person name="Shimura Y."/>
            <person name="Fujisawa T."/>
            <person name="Nakamura Y."/>
            <person name="Kawachi M."/>
        </authorList>
    </citation>
    <scope>NUCLEOTIDE SEQUENCE [LARGE SCALE GENOMIC DNA]</scope>
    <source>
        <strain evidence="8 9">NIES-23</strain>
    </source>
</reference>
<evidence type="ECO:0000313" key="9">
    <source>
        <dbReference type="Proteomes" id="UP000217507"/>
    </source>
</evidence>
<keyword evidence="4 5" id="KW-0413">Isomerase</keyword>
<comment type="similarity">
    <text evidence="2 5">Belongs to the pseudouridine synthase TruB family. Type 1 subfamily.</text>
</comment>
<dbReference type="SUPFAM" id="SSF88697">
    <property type="entry name" value="PUA domain-like"/>
    <property type="match status" value="1"/>
</dbReference>
<name>A0A1Z4KU22_ANAVA</name>
<dbReference type="InterPro" id="IPR014780">
    <property type="entry name" value="tRNA_psdUridine_synth_TruB"/>
</dbReference>
<dbReference type="PANTHER" id="PTHR13767:SF2">
    <property type="entry name" value="PSEUDOURIDYLATE SYNTHASE TRUB1"/>
    <property type="match status" value="1"/>
</dbReference>
<evidence type="ECO:0000259" key="6">
    <source>
        <dbReference type="Pfam" id="PF01509"/>
    </source>
</evidence>
<dbReference type="PANTHER" id="PTHR13767">
    <property type="entry name" value="TRNA-PSEUDOURIDINE SYNTHASE"/>
    <property type="match status" value="1"/>
</dbReference>
<dbReference type="NCBIfam" id="TIGR00431">
    <property type="entry name" value="TruB"/>
    <property type="match status" value="1"/>
</dbReference>
<sequence length="293" mass="31908">MQGFINLNKQFGWTSHDCVARLRKMLRLKRVGHAGTLDPAATGVLPIAVGKATRLLQYLPSDKAYKATVRFGVQTTTDDLQGEIITSQPCRGLSLSEVKTALPQFIGKIEQIPPIYSAIQVEGKRLYDLARKGEIIEVPARTVEVFSIDVLDWREGDFPELDVAIACGSGTYIRAIARDLGAVFHTGGTLAALIRTHSSGFNLTDSLTLTDLETQLQAGTFEPTPADAALQCLPSVTLPSISAQKWCQGQRIELNLETIGKVRVYQAETNIFLGIGELQAGVLIPQMVFEPIS</sequence>
<dbReference type="SMR" id="A0A1Z4KU22"/>
<dbReference type="GO" id="GO:0160148">
    <property type="term" value="F:tRNA pseudouridine(55) synthase activity"/>
    <property type="evidence" value="ECO:0007669"/>
    <property type="project" value="UniProtKB-EC"/>
</dbReference>
<dbReference type="InterPro" id="IPR020103">
    <property type="entry name" value="PsdUridine_synth_cat_dom_sf"/>
</dbReference>
<accession>A0A1Z4KU22</accession>
<dbReference type="Pfam" id="PF09157">
    <property type="entry name" value="TruB-C_2"/>
    <property type="match status" value="1"/>
</dbReference>
<dbReference type="CDD" id="cd02573">
    <property type="entry name" value="PseudoU_synth_EcTruB"/>
    <property type="match status" value="1"/>
</dbReference>
<feature type="active site" description="Nucleophile" evidence="5">
    <location>
        <position position="38"/>
    </location>
</feature>
<proteinExistence type="inferred from homology"/>
<evidence type="ECO:0000256" key="3">
    <source>
        <dbReference type="ARBA" id="ARBA00022694"/>
    </source>
</evidence>
<feature type="domain" description="Pseudouridine synthase II N-terminal" evidence="6">
    <location>
        <begin position="23"/>
        <end position="173"/>
    </location>
</feature>
<evidence type="ECO:0000313" key="8">
    <source>
        <dbReference type="EMBL" id="BAY72521.1"/>
    </source>
</evidence>
<dbReference type="CDD" id="cd21152">
    <property type="entry name" value="PUA_TruB_bacterial"/>
    <property type="match status" value="1"/>
</dbReference>
<comment type="catalytic activity">
    <reaction evidence="1 5">
        <text>uridine(55) in tRNA = pseudouridine(55) in tRNA</text>
        <dbReference type="Rhea" id="RHEA:42532"/>
        <dbReference type="Rhea" id="RHEA-COMP:10101"/>
        <dbReference type="Rhea" id="RHEA-COMP:10102"/>
        <dbReference type="ChEBI" id="CHEBI:65314"/>
        <dbReference type="ChEBI" id="CHEBI:65315"/>
        <dbReference type="EC" id="5.4.99.25"/>
    </reaction>
</comment>
<organism evidence="8 9">
    <name type="scientific">Trichormus variabilis NIES-23</name>
    <dbReference type="NCBI Taxonomy" id="1973479"/>
    <lineage>
        <taxon>Bacteria</taxon>
        <taxon>Bacillati</taxon>
        <taxon>Cyanobacteriota</taxon>
        <taxon>Cyanophyceae</taxon>
        <taxon>Nostocales</taxon>
        <taxon>Nostocaceae</taxon>
        <taxon>Trichormus</taxon>
    </lineage>
</organism>
<evidence type="ECO:0000256" key="2">
    <source>
        <dbReference type="ARBA" id="ARBA00005642"/>
    </source>
</evidence>
<comment type="function">
    <text evidence="5">Responsible for synthesis of pseudouridine from uracil-55 in the psi GC loop of transfer RNAs.</text>
</comment>
<dbReference type="EMBL" id="AP018216">
    <property type="protein sequence ID" value="BAY72521.1"/>
    <property type="molecule type" value="Genomic_DNA"/>
</dbReference>
<dbReference type="GO" id="GO:0003723">
    <property type="term" value="F:RNA binding"/>
    <property type="evidence" value="ECO:0007669"/>
    <property type="project" value="InterPro"/>
</dbReference>
<dbReference type="GO" id="GO:0031119">
    <property type="term" value="P:tRNA pseudouridine synthesis"/>
    <property type="evidence" value="ECO:0007669"/>
    <property type="project" value="UniProtKB-UniRule"/>
</dbReference>
<evidence type="ECO:0000259" key="7">
    <source>
        <dbReference type="Pfam" id="PF09157"/>
    </source>
</evidence>
<dbReference type="AlphaFoldDB" id="A0A1Z4KU22"/>
<dbReference type="Gene3D" id="2.30.130.10">
    <property type="entry name" value="PUA domain"/>
    <property type="match status" value="1"/>
</dbReference>
<evidence type="ECO:0000256" key="5">
    <source>
        <dbReference type="HAMAP-Rule" id="MF_01080"/>
    </source>
</evidence>
<protein>
    <recommendedName>
        <fullName evidence="5">tRNA pseudouridine synthase B</fullName>
        <ecNumber evidence="5">5.4.99.25</ecNumber>
    </recommendedName>
    <alternativeName>
        <fullName evidence="5">tRNA pseudouridine(55) synthase</fullName>
        <shortName evidence="5">Psi55 synthase</shortName>
    </alternativeName>
    <alternativeName>
        <fullName evidence="5">tRNA pseudouridylate synthase</fullName>
    </alternativeName>
    <alternativeName>
        <fullName evidence="5">tRNA-uridine isomerase</fullName>
    </alternativeName>
</protein>
<dbReference type="Proteomes" id="UP000217507">
    <property type="component" value="Chromosome"/>
</dbReference>
<dbReference type="InterPro" id="IPR002501">
    <property type="entry name" value="PsdUridine_synth_N"/>
</dbReference>
<evidence type="ECO:0000256" key="4">
    <source>
        <dbReference type="ARBA" id="ARBA00023235"/>
    </source>
</evidence>
<dbReference type="Pfam" id="PF01509">
    <property type="entry name" value="TruB_N"/>
    <property type="match status" value="1"/>
</dbReference>
<gene>
    <name evidence="5 8" type="primary">truB</name>
    <name evidence="8" type="ORF">NIES23_53460</name>
</gene>
<keyword evidence="3 5" id="KW-0819">tRNA processing</keyword>
<dbReference type="HAMAP" id="MF_01080">
    <property type="entry name" value="TruB_bact"/>
    <property type="match status" value="1"/>
</dbReference>
<feature type="domain" description="tRNA pseudouridine synthase II TruB subfamily 1 C-terminal" evidence="7">
    <location>
        <begin position="234"/>
        <end position="288"/>
    </location>
</feature>
<dbReference type="InterPro" id="IPR036974">
    <property type="entry name" value="PUA_sf"/>
</dbReference>
<dbReference type="SUPFAM" id="SSF55120">
    <property type="entry name" value="Pseudouridine synthase"/>
    <property type="match status" value="1"/>
</dbReference>
<dbReference type="EC" id="5.4.99.25" evidence="5"/>
<dbReference type="Gene3D" id="3.30.2350.10">
    <property type="entry name" value="Pseudouridine synthase"/>
    <property type="match status" value="1"/>
</dbReference>
<dbReference type="InterPro" id="IPR015947">
    <property type="entry name" value="PUA-like_sf"/>
</dbReference>
<dbReference type="InterPro" id="IPR015240">
    <property type="entry name" value="tRNA_sdUridine_synth_fam1_C"/>
</dbReference>